<organism evidence="2 3">
    <name type="scientific">Linum trigynum</name>
    <dbReference type="NCBI Taxonomy" id="586398"/>
    <lineage>
        <taxon>Eukaryota</taxon>
        <taxon>Viridiplantae</taxon>
        <taxon>Streptophyta</taxon>
        <taxon>Embryophyta</taxon>
        <taxon>Tracheophyta</taxon>
        <taxon>Spermatophyta</taxon>
        <taxon>Magnoliopsida</taxon>
        <taxon>eudicotyledons</taxon>
        <taxon>Gunneridae</taxon>
        <taxon>Pentapetalae</taxon>
        <taxon>rosids</taxon>
        <taxon>fabids</taxon>
        <taxon>Malpighiales</taxon>
        <taxon>Linaceae</taxon>
        <taxon>Linum</taxon>
    </lineage>
</organism>
<accession>A0AAV2F2G8</accession>
<evidence type="ECO:0000313" key="3">
    <source>
        <dbReference type="Proteomes" id="UP001497516"/>
    </source>
</evidence>
<sequence>MAKKGPQENPFKQTKSDGEEVSEEAPAAEEPKAKESATVSLDSNEPGTTTISAYPSRRGSRDLKRNNNKQTAVRKMSFVPGEEIENVREEGKNIELVAEISLLNEQRKAFEKVIEQILGDNEFLKFLVEWFVIVIEKSELVVWRRFPRDKSLKSVTDSQ</sequence>
<reference evidence="2 3" key="1">
    <citation type="submission" date="2024-04" db="EMBL/GenBank/DDBJ databases">
        <authorList>
            <person name="Fracassetti M."/>
        </authorList>
    </citation>
    <scope>NUCLEOTIDE SEQUENCE [LARGE SCALE GENOMIC DNA]</scope>
</reference>
<dbReference type="AlphaFoldDB" id="A0AAV2F2G8"/>
<feature type="compositionally biased region" description="Polar residues" evidence="1">
    <location>
        <begin position="38"/>
        <end position="53"/>
    </location>
</feature>
<gene>
    <name evidence="2" type="ORF">LTRI10_LOCUS32853</name>
</gene>
<evidence type="ECO:0000313" key="2">
    <source>
        <dbReference type="EMBL" id="CAL1392187.1"/>
    </source>
</evidence>
<dbReference type="Proteomes" id="UP001497516">
    <property type="component" value="Chromosome 6"/>
</dbReference>
<keyword evidence="3" id="KW-1185">Reference proteome</keyword>
<evidence type="ECO:0000256" key="1">
    <source>
        <dbReference type="SAM" id="MobiDB-lite"/>
    </source>
</evidence>
<protein>
    <submittedName>
        <fullName evidence="2">Uncharacterized protein</fullName>
    </submittedName>
</protein>
<feature type="region of interest" description="Disordered" evidence="1">
    <location>
        <begin position="1"/>
        <end position="73"/>
    </location>
</feature>
<dbReference type="EMBL" id="OZ034819">
    <property type="protein sequence ID" value="CAL1392187.1"/>
    <property type="molecule type" value="Genomic_DNA"/>
</dbReference>
<proteinExistence type="predicted"/>
<name>A0AAV2F2G8_9ROSI</name>